<feature type="region of interest" description="Disordered" evidence="1">
    <location>
        <begin position="1"/>
        <end position="22"/>
    </location>
</feature>
<sequence length="49" mass="5173">MKRNGSNICFSPNAKGDGNKSGVDRKDTGFIKGVALCVSFNGIIIVKQS</sequence>
<gene>
    <name evidence="2" type="ORF">KDI_12760</name>
</gene>
<feature type="compositionally biased region" description="Polar residues" evidence="1">
    <location>
        <begin position="1"/>
        <end position="10"/>
    </location>
</feature>
<proteinExistence type="predicted"/>
<dbReference type="AlphaFoldDB" id="A0A5A5T8H8"/>
<reference evidence="2 3" key="1">
    <citation type="submission" date="2019-01" db="EMBL/GenBank/DDBJ databases">
        <title>Draft genome sequence of Dictyobacter sp. Uno17.</title>
        <authorList>
            <person name="Wang C.M."/>
            <person name="Zheng Y."/>
            <person name="Sakai Y."/>
            <person name="Abe K."/>
            <person name="Yokota A."/>
            <person name="Yabe S."/>
        </authorList>
    </citation>
    <scope>NUCLEOTIDE SEQUENCE [LARGE SCALE GENOMIC DNA]</scope>
    <source>
        <strain evidence="2 3">Uno17</strain>
    </source>
</reference>
<comment type="caution">
    <text evidence="2">The sequence shown here is derived from an EMBL/GenBank/DDBJ whole genome shotgun (WGS) entry which is preliminary data.</text>
</comment>
<protein>
    <submittedName>
        <fullName evidence="2">Uncharacterized protein</fullName>
    </submittedName>
</protein>
<accession>A0A5A5T8H8</accession>
<name>A0A5A5T8H8_9CHLR</name>
<organism evidence="2 3">
    <name type="scientific">Dictyobacter arantiisoli</name>
    <dbReference type="NCBI Taxonomy" id="2014874"/>
    <lineage>
        <taxon>Bacteria</taxon>
        <taxon>Bacillati</taxon>
        <taxon>Chloroflexota</taxon>
        <taxon>Ktedonobacteria</taxon>
        <taxon>Ktedonobacterales</taxon>
        <taxon>Dictyobacteraceae</taxon>
        <taxon>Dictyobacter</taxon>
    </lineage>
</organism>
<keyword evidence="3" id="KW-1185">Reference proteome</keyword>
<evidence type="ECO:0000313" key="2">
    <source>
        <dbReference type="EMBL" id="GCF07712.1"/>
    </source>
</evidence>
<evidence type="ECO:0000256" key="1">
    <source>
        <dbReference type="SAM" id="MobiDB-lite"/>
    </source>
</evidence>
<dbReference type="Proteomes" id="UP000322530">
    <property type="component" value="Unassembled WGS sequence"/>
</dbReference>
<dbReference type="EMBL" id="BIXY01000013">
    <property type="protein sequence ID" value="GCF07712.1"/>
    <property type="molecule type" value="Genomic_DNA"/>
</dbReference>
<evidence type="ECO:0000313" key="3">
    <source>
        <dbReference type="Proteomes" id="UP000322530"/>
    </source>
</evidence>